<dbReference type="Gene3D" id="1.20.1640.10">
    <property type="entry name" value="Multidrug efflux transporter AcrB transmembrane domain"/>
    <property type="match status" value="2"/>
</dbReference>
<dbReference type="Gene3D" id="3.30.70.1320">
    <property type="entry name" value="Multidrug efflux transporter AcrB pore domain like"/>
    <property type="match status" value="1"/>
</dbReference>
<dbReference type="PANTHER" id="PTHR32063">
    <property type="match status" value="1"/>
</dbReference>
<dbReference type="Gene3D" id="3.30.70.1440">
    <property type="entry name" value="Multidrug efflux transporter AcrB pore domain"/>
    <property type="match status" value="1"/>
</dbReference>
<evidence type="ECO:0000313" key="2">
    <source>
        <dbReference type="EMBL" id="QED29141.1"/>
    </source>
</evidence>
<reference evidence="2 3" key="1">
    <citation type="submission" date="2019-08" db="EMBL/GenBank/DDBJ databases">
        <authorList>
            <person name="Liang Q."/>
        </authorList>
    </citation>
    <scope>NUCLEOTIDE SEQUENCE [LARGE SCALE GENOMIC DNA]</scope>
    <source>
        <strain evidence="2 3">V1718</strain>
    </source>
</reference>
<proteinExistence type="predicted"/>
<dbReference type="Pfam" id="PF00873">
    <property type="entry name" value="ACR_tran"/>
    <property type="match status" value="1"/>
</dbReference>
<dbReference type="PRINTS" id="PR00702">
    <property type="entry name" value="ACRIFLAVINRP"/>
</dbReference>
<evidence type="ECO:0000256" key="1">
    <source>
        <dbReference type="SAM" id="Phobius"/>
    </source>
</evidence>
<feature type="transmembrane region" description="Helical" evidence="1">
    <location>
        <begin position="20"/>
        <end position="40"/>
    </location>
</feature>
<name>A0A5B8XVD5_9DELT</name>
<protein>
    <submittedName>
        <fullName evidence="2">Efflux RND transporter permease subunit</fullName>
    </submittedName>
</protein>
<dbReference type="InterPro" id="IPR027463">
    <property type="entry name" value="AcrB_DN_DC_subdom"/>
</dbReference>
<organism evidence="2 3">
    <name type="scientific">Microvenator marinus</name>
    <dbReference type="NCBI Taxonomy" id="2600177"/>
    <lineage>
        <taxon>Bacteria</taxon>
        <taxon>Deltaproteobacteria</taxon>
        <taxon>Bradymonadales</taxon>
        <taxon>Microvenatoraceae</taxon>
        <taxon>Microvenator</taxon>
    </lineage>
</organism>
<feature type="transmembrane region" description="Helical" evidence="1">
    <location>
        <begin position="979"/>
        <end position="999"/>
    </location>
</feature>
<evidence type="ECO:0000313" key="3">
    <source>
        <dbReference type="Proteomes" id="UP000321595"/>
    </source>
</evidence>
<feature type="transmembrane region" description="Helical" evidence="1">
    <location>
        <begin position="440"/>
        <end position="460"/>
    </location>
</feature>
<dbReference type="GO" id="GO:0005886">
    <property type="term" value="C:plasma membrane"/>
    <property type="evidence" value="ECO:0007669"/>
    <property type="project" value="TreeGrafter"/>
</dbReference>
<feature type="transmembrane region" description="Helical" evidence="1">
    <location>
        <begin position="472"/>
        <end position="499"/>
    </location>
</feature>
<dbReference type="KEGG" id="bbae:FRD01_18220"/>
<accession>A0A5B8XVD5</accession>
<dbReference type="Proteomes" id="UP000321595">
    <property type="component" value="Chromosome"/>
</dbReference>
<feature type="transmembrane region" description="Helical" evidence="1">
    <location>
        <begin position="899"/>
        <end position="924"/>
    </location>
</feature>
<keyword evidence="1" id="KW-1133">Transmembrane helix</keyword>
<dbReference type="InterPro" id="IPR001036">
    <property type="entry name" value="Acrflvin-R"/>
</dbReference>
<feature type="transmembrane region" description="Helical" evidence="1">
    <location>
        <begin position="1011"/>
        <end position="1034"/>
    </location>
</feature>
<feature type="transmembrane region" description="Helical" evidence="1">
    <location>
        <begin position="930"/>
        <end position="951"/>
    </location>
</feature>
<keyword evidence="3" id="KW-1185">Reference proteome</keyword>
<keyword evidence="1" id="KW-0812">Transmembrane</keyword>
<feature type="transmembrane region" description="Helical" evidence="1">
    <location>
        <begin position="535"/>
        <end position="556"/>
    </location>
</feature>
<gene>
    <name evidence="2" type="ORF">FRD01_18220</name>
</gene>
<feature type="transmembrane region" description="Helical" evidence="1">
    <location>
        <begin position="873"/>
        <end position="892"/>
    </location>
</feature>
<dbReference type="EMBL" id="CP042467">
    <property type="protein sequence ID" value="QED29141.1"/>
    <property type="molecule type" value="Genomic_DNA"/>
</dbReference>
<sequence length="1050" mass="112554">MSFNPESGILSKAISRPVSVVSTMILVLFFGGLAVFQLPIQLTPDIARPTINVATVWPGASPVEVESEILEQQEDVLKRVTGLLEMESTARLGRGEISLEFEVGTDIDQALVRVSNQLSQVPSYPENVDQPIISSANSTGPPLAVIIVRSNHPSVSTQPYRTWVEEVIVPEIERVPGIASVRLRGGAPTEVQVDFDVDALAARGITVNQLAQRVRAELADVSAGDFNVGKRRVIVRSKFKPGEATELEKIVIASTADGVPVRLSDVATVKVGPGKMQDIAIADGDEAIAILPQREAGYNVLEVTEQLRDVVINLNDTRFEPEGLRIDVVDDQVSYIRGAIGVVQENLIVGAILAIIVLLIFLRRFTAATIISLAIPVSVLGTAIGMAALGRTINVVSLAGMTFAIGMVIDNSIVALENIDSWSKKVSDSREAAWKGIKEVAGALLASTATTAAVFIPIILWQGEVGEILRDLAYAIALSVTISFGVSILIIPSLAGVLLRSSKNDQLPLQRLAGWGEVVRQSVGRVSSWLSRKSWRAGLVTGIAVVMSVGVAFTLLPKMEYLPTGNRNLIFGIILPPPGYSVEESYETGFKNQQTMMKHTGEEDVDGVPAIRRSFFVGDPSQFLAGAATQDENRVVELRDFMQNLHSQIPGVINFASQAALFASGIGEGRAVEIELSGPDLAALVGLGRRLMGEVQKAVPGARVRPVPLLDEGAQEIHVKPRRDEVAELGVTSADLSFLADVYIDGRKIGEWGREGERKVDVKLRSQAENNATDSLRMLQDAPVATATGETVPFGVLARMETTIGPTVIQRVERRRAVILQVTPPDDMPFETAIEAVQTQIVEPLLVSEDLPPGVNVQLSGTAGKLKDAQQQFGWVLLFALVISFLLLAALFEDFLAPVVVLVTIPLAAAGGVLGLIFIDWAVTEQPLDIMTAVGFLILIGVVVNNAILIVDGAIARLREGAELDDAVSEAVINRVRPIFMSTLTSLAGLLPMTLATGAGSELYRGVGAVLLGGLLLSTFMSLFVVPCLFSLIWRIRTTALRVKELAAAE</sequence>
<dbReference type="Gene3D" id="3.30.2090.10">
    <property type="entry name" value="Multidrug efflux transporter AcrB TolC docking domain, DN and DC subdomains"/>
    <property type="match status" value="2"/>
</dbReference>
<feature type="transmembrane region" description="Helical" evidence="1">
    <location>
        <begin position="369"/>
        <end position="389"/>
    </location>
</feature>
<dbReference type="SUPFAM" id="SSF82866">
    <property type="entry name" value="Multidrug efflux transporter AcrB transmembrane domain"/>
    <property type="match status" value="2"/>
</dbReference>
<feature type="transmembrane region" description="Helical" evidence="1">
    <location>
        <begin position="395"/>
        <end position="419"/>
    </location>
</feature>
<keyword evidence="1" id="KW-0472">Membrane</keyword>
<dbReference type="SUPFAM" id="SSF82714">
    <property type="entry name" value="Multidrug efflux transporter AcrB TolC docking domain, DN and DC subdomains"/>
    <property type="match status" value="2"/>
</dbReference>
<dbReference type="Gene3D" id="3.30.70.1430">
    <property type="entry name" value="Multidrug efflux transporter AcrB pore domain"/>
    <property type="match status" value="2"/>
</dbReference>
<dbReference type="OrthoDB" id="9759330at2"/>
<dbReference type="RefSeq" id="WP_146962237.1">
    <property type="nucleotide sequence ID" value="NZ_CP042467.1"/>
</dbReference>
<dbReference type="AlphaFoldDB" id="A0A5B8XVD5"/>
<feature type="transmembrane region" description="Helical" evidence="1">
    <location>
        <begin position="346"/>
        <end position="362"/>
    </location>
</feature>
<dbReference type="GO" id="GO:0042910">
    <property type="term" value="F:xenobiotic transmembrane transporter activity"/>
    <property type="evidence" value="ECO:0007669"/>
    <property type="project" value="TreeGrafter"/>
</dbReference>
<dbReference type="PANTHER" id="PTHR32063:SF0">
    <property type="entry name" value="SWARMING MOTILITY PROTEIN SWRC"/>
    <property type="match status" value="1"/>
</dbReference>
<dbReference type="SUPFAM" id="SSF82693">
    <property type="entry name" value="Multidrug efflux transporter AcrB pore domain, PN1, PN2, PC1 and PC2 subdomains"/>
    <property type="match status" value="2"/>
</dbReference>